<proteinExistence type="predicted"/>
<accession>A0A177CX94</accession>
<sequence length="185" mass="20831">MSILSFSIAAILLIFVTLLAKFLRRSNVDIEARAAFDEKSIPRITSEDGTLGALPTAVTESNIARDSWVLRLTQHVCDERHRSCHNVLVINEELEYFFNPEGVVEEMYVIHYESKPGNATSRRRAIKYRVTVFESGSLVNLGDGGDINWDWKGNFDRTSAKTLTFKPCVSGVKYQQDSWQAVASP</sequence>
<protein>
    <submittedName>
        <fullName evidence="1">Uncharacterized protein</fullName>
    </submittedName>
</protein>
<evidence type="ECO:0000313" key="2">
    <source>
        <dbReference type="Proteomes" id="UP000077069"/>
    </source>
</evidence>
<gene>
    <name evidence="1" type="ORF">CC84DRAFT_37301</name>
</gene>
<dbReference type="Proteomes" id="UP000077069">
    <property type="component" value="Unassembled WGS sequence"/>
</dbReference>
<dbReference type="EMBL" id="KV441548">
    <property type="protein sequence ID" value="OAG11447.1"/>
    <property type="molecule type" value="Genomic_DNA"/>
</dbReference>
<dbReference type="GeneID" id="28769437"/>
<evidence type="ECO:0000313" key="1">
    <source>
        <dbReference type="EMBL" id="OAG11447.1"/>
    </source>
</evidence>
<dbReference type="RefSeq" id="XP_018041812.1">
    <property type="nucleotide sequence ID" value="XM_018185951.1"/>
</dbReference>
<dbReference type="InParanoid" id="A0A177CX94"/>
<dbReference type="OrthoDB" id="3685327at2759"/>
<name>A0A177CX94_9PLEO</name>
<organism evidence="1 2">
    <name type="scientific">Paraphaeosphaeria sporulosa</name>
    <dbReference type="NCBI Taxonomy" id="1460663"/>
    <lineage>
        <taxon>Eukaryota</taxon>
        <taxon>Fungi</taxon>
        <taxon>Dikarya</taxon>
        <taxon>Ascomycota</taxon>
        <taxon>Pezizomycotina</taxon>
        <taxon>Dothideomycetes</taxon>
        <taxon>Pleosporomycetidae</taxon>
        <taxon>Pleosporales</taxon>
        <taxon>Massarineae</taxon>
        <taxon>Didymosphaeriaceae</taxon>
        <taxon>Paraphaeosphaeria</taxon>
    </lineage>
</organism>
<reference evidence="1 2" key="1">
    <citation type="submission" date="2016-05" db="EMBL/GenBank/DDBJ databases">
        <title>Comparative analysis of secretome profiles of manganese(II)-oxidizing ascomycete fungi.</title>
        <authorList>
            <consortium name="DOE Joint Genome Institute"/>
            <person name="Zeiner C.A."/>
            <person name="Purvine S.O."/>
            <person name="Zink E.M."/>
            <person name="Wu S."/>
            <person name="Pasa-Tolic L."/>
            <person name="Chaput D.L."/>
            <person name="Haridas S."/>
            <person name="Grigoriev I.V."/>
            <person name="Santelli C.M."/>
            <person name="Hansel C.M."/>
        </authorList>
    </citation>
    <scope>NUCLEOTIDE SEQUENCE [LARGE SCALE GENOMIC DNA]</scope>
    <source>
        <strain evidence="1 2">AP3s5-JAC2a</strain>
    </source>
</reference>
<dbReference type="STRING" id="1460663.A0A177CX94"/>
<dbReference type="AlphaFoldDB" id="A0A177CX94"/>
<keyword evidence="2" id="KW-1185">Reference proteome</keyword>